<gene>
    <name evidence="2" type="ORF">OFY17_10220</name>
</gene>
<sequence length="102" mass="11617">MAYQRIMGLEVIDQGIYQKYREAMMPILATFGGEFTFDFTVSEVLLSQSTDNINRLFTITFPSKQHMEGFFSNPDYLAVKAKYFDLSVKSATVISLHEVSAE</sequence>
<name>A0ABT2YTM8_9GAMM</name>
<protein>
    <submittedName>
        <fullName evidence="2">DUF1330 domain-containing protein</fullName>
    </submittedName>
</protein>
<keyword evidence="3" id="KW-1185">Reference proteome</keyword>
<dbReference type="Pfam" id="PF07045">
    <property type="entry name" value="DUF1330"/>
    <property type="match status" value="1"/>
</dbReference>
<accession>A0ABT2YTM8</accession>
<proteinExistence type="predicted"/>
<comment type="caution">
    <text evidence="2">The sequence shown here is derived from an EMBL/GenBank/DDBJ whole genome shotgun (WGS) entry which is preliminary data.</text>
</comment>
<dbReference type="RefSeq" id="WP_263530633.1">
    <property type="nucleotide sequence ID" value="NZ_JAOVZB010000004.1"/>
</dbReference>
<dbReference type="EMBL" id="JAOVZB010000004">
    <property type="protein sequence ID" value="MCV2403254.1"/>
    <property type="molecule type" value="Genomic_DNA"/>
</dbReference>
<reference evidence="2 3" key="1">
    <citation type="submission" date="2022-10" db="EMBL/GenBank/DDBJ databases">
        <title>Marinomonas transparenta sp. nov. and Marinomonas sargassi sp. nov., isolated from marine alga (Sargassum natans (L.) Gaillon).</title>
        <authorList>
            <person name="Wang Y."/>
        </authorList>
    </citation>
    <scope>NUCLEOTIDE SEQUENCE [LARGE SCALE GENOMIC DNA]</scope>
    <source>
        <strain evidence="2 3">C2222</strain>
    </source>
</reference>
<dbReference type="SUPFAM" id="SSF54909">
    <property type="entry name" value="Dimeric alpha+beta barrel"/>
    <property type="match status" value="1"/>
</dbReference>
<dbReference type="Gene3D" id="3.30.70.100">
    <property type="match status" value="1"/>
</dbReference>
<feature type="domain" description="DUF1330" evidence="1">
    <location>
        <begin position="6"/>
        <end position="83"/>
    </location>
</feature>
<evidence type="ECO:0000313" key="2">
    <source>
        <dbReference type="EMBL" id="MCV2403254.1"/>
    </source>
</evidence>
<evidence type="ECO:0000313" key="3">
    <source>
        <dbReference type="Proteomes" id="UP001209713"/>
    </source>
</evidence>
<dbReference type="InterPro" id="IPR011008">
    <property type="entry name" value="Dimeric_a/b-barrel"/>
</dbReference>
<dbReference type="InterPro" id="IPR010753">
    <property type="entry name" value="DUF1330"/>
</dbReference>
<organism evidence="2 3">
    <name type="scientific">Marinomonas sargassi</name>
    <dbReference type="NCBI Taxonomy" id="2984494"/>
    <lineage>
        <taxon>Bacteria</taxon>
        <taxon>Pseudomonadati</taxon>
        <taxon>Pseudomonadota</taxon>
        <taxon>Gammaproteobacteria</taxon>
        <taxon>Oceanospirillales</taxon>
        <taxon>Oceanospirillaceae</taxon>
        <taxon>Marinomonas</taxon>
    </lineage>
</organism>
<evidence type="ECO:0000259" key="1">
    <source>
        <dbReference type="Pfam" id="PF07045"/>
    </source>
</evidence>
<dbReference type="Proteomes" id="UP001209713">
    <property type="component" value="Unassembled WGS sequence"/>
</dbReference>